<evidence type="ECO:0000313" key="2">
    <source>
        <dbReference type="EMBL" id="MFD0920490.1"/>
    </source>
</evidence>
<evidence type="ECO:0000313" key="3">
    <source>
        <dbReference type="Proteomes" id="UP001597018"/>
    </source>
</evidence>
<organism evidence="2 3">
    <name type="scientific">Saccharopolyspora rosea</name>
    <dbReference type="NCBI Taxonomy" id="524884"/>
    <lineage>
        <taxon>Bacteria</taxon>
        <taxon>Bacillati</taxon>
        <taxon>Actinomycetota</taxon>
        <taxon>Actinomycetes</taxon>
        <taxon>Pseudonocardiales</taxon>
        <taxon>Pseudonocardiaceae</taxon>
        <taxon>Saccharopolyspora</taxon>
    </lineage>
</organism>
<feature type="region of interest" description="Disordered" evidence="1">
    <location>
        <begin position="186"/>
        <end position="235"/>
    </location>
</feature>
<protein>
    <recommendedName>
        <fullName evidence="4">SH3 domain-containing protein</fullName>
    </recommendedName>
</protein>
<keyword evidence="3" id="KW-1185">Reference proteome</keyword>
<accession>A0ABW3FTC6</accession>
<reference evidence="3" key="1">
    <citation type="journal article" date="2019" name="Int. J. Syst. Evol. Microbiol.">
        <title>The Global Catalogue of Microorganisms (GCM) 10K type strain sequencing project: providing services to taxonomists for standard genome sequencing and annotation.</title>
        <authorList>
            <consortium name="The Broad Institute Genomics Platform"/>
            <consortium name="The Broad Institute Genome Sequencing Center for Infectious Disease"/>
            <person name="Wu L."/>
            <person name="Ma J."/>
        </authorList>
    </citation>
    <scope>NUCLEOTIDE SEQUENCE [LARGE SCALE GENOMIC DNA]</scope>
    <source>
        <strain evidence="3">CCUG 56401</strain>
    </source>
</reference>
<comment type="caution">
    <text evidence="2">The sequence shown here is derived from an EMBL/GenBank/DDBJ whole genome shotgun (WGS) entry which is preliminary data.</text>
</comment>
<dbReference type="EMBL" id="JBHTIW010000007">
    <property type="protein sequence ID" value="MFD0920490.1"/>
    <property type="molecule type" value="Genomic_DNA"/>
</dbReference>
<proteinExistence type="predicted"/>
<evidence type="ECO:0000256" key="1">
    <source>
        <dbReference type="SAM" id="MobiDB-lite"/>
    </source>
</evidence>
<gene>
    <name evidence="2" type="ORF">ACFQ16_12125</name>
</gene>
<evidence type="ECO:0008006" key="4">
    <source>
        <dbReference type="Google" id="ProtNLM"/>
    </source>
</evidence>
<name>A0ABW3FTC6_9PSEU</name>
<sequence length="305" mass="33633">MMDTTAFERWLSCLDVSVERRRHGETEELHIGKPGGTHPLVVLKTEDGRESGERGNTWWAIHERVIPRSAVEENWRIVGEPRSSVGNLSRIVTEFATGFPLVDCEVRPSANGDVVVVIRAPLFLEDLAAQAFLLTVSAVLKAAEALDVLEARKAEEVRVWADLQSLSEKRAAEQRDRIRQVMAASTQAPFDAPGADSAISTHSDWPEPPGIPGQQATRARPDATSQGPDVDTETPVFAVPPGGMHAWAMPDRSQECSATLPGGVQLRVLERRGRWAHVRSGKWSGWVEGRQLERVSADETDRWGE</sequence>
<dbReference type="Proteomes" id="UP001597018">
    <property type="component" value="Unassembled WGS sequence"/>
</dbReference>
<dbReference type="RefSeq" id="WP_345600156.1">
    <property type="nucleotide sequence ID" value="NZ_BAABLT010000005.1"/>
</dbReference>